<dbReference type="Pfam" id="PF00995">
    <property type="entry name" value="Sec1"/>
    <property type="match status" value="1"/>
</dbReference>
<dbReference type="EMBL" id="HG994585">
    <property type="protein sequence ID" value="CAF2971732.1"/>
    <property type="molecule type" value="Genomic_DNA"/>
</dbReference>
<gene>
    <name evidence="2" type="ORF">LSAA_12388</name>
</gene>
<proteinExistence type="inferred from homology"/>
<dbReference type="PANTHER" id="PTHR11679">
    <property type="entry name" value="VESICLE PROTEIN SORTING-ASSOCIATED"/>
    <property type="match status" value="1"/>
</dbReference>
<dbReference type="Gene3D" id="3.90.830.10">
    <property type="entry name" value="Syntaxin Binding Protein 1, Chain A, domain 2"/>
    <property type="match status" value="1"/>
</dbReference>
<dbReference type="OrthoDB" id="10251230at2759"/>
<reference evidence="2" key="1">
    <citation type="submission" date="2021-02" db="EMBL/GenBank/DDBJ databases">
        <authorList>
            <person name="Bekaert M."/>
        </authorList>
    </citation>
    <scope>NUCLEOTIDE SEQUENCE</scope>
    <source>
        <strain evidence="2">IoA-00</strain>
    </source>
</reference>
<dbReference type="InterPro" id="IPR036045">
    <property type="entry name" value="Sec1-like_sf"/>
</dbReference>
<dbReference type="InterPro" id="IPR001619">
    <property type="entry name" value="Sec1-like"/>
</dbReference>
<name>A0A7R8HAI1_LEPSM</name>
<organism evidence="2 3">
    <name type="scientific">Lepeophtheirus salmonis</name>
    <name type="common">Salmon louse</name>
    <name type="synonym">Caligus salmonis</name>
    <dbReference type="NCBI Taxonomy" id="72036"/>
    <lineage>
        <taxon>Eukaryota</taxon>
        <taxon>Metazoa</taxon>
        <taxon>Ecdysozoa</taxon>
        <taxon>Arthropoda</taxon>
        <taxon>Crustacea</taxon>
        <taxon>Multicrustacea</taxon>
        <taxon>Hexanauplia</taxon>
        <taxon>Copepoda</taxon>
        <taxon>Siphonostomatoida</taxon>
        <taxon>Caligidae</taxon>
        <taxon>Lepeophtheirus</taxon>
    </lineage>
</organism>
<dbReference type="InterPro" id="IPR043127">
    <property type="entry name" value="Sec-1-like_dom3a"/>
</dbReference>
<keyword evidence="3" id="KW-1185">Reference proteome</keyword>
<dbReference type="Proteomes" id="UP000675881">
    <property type="component" value="Chromosome 6"/>
</dbReference>
<accession>A0A7R8HAI1</accession>
<dbReference type="Gene3D" id="3.40.50.1910">
    <property type="match status" value="1"/>
</dbReference>
<evidence type="ECO:0000313" key="2">
    <source>
        <dbReference type="EMBL" id="CAF2971732.1"/>
    </source>
</evidence>
<comment type="similarity">
    <text evidence="1">Belongs to the STXBP/unc-18/SEC1 family.</text>
</comment>
<evidence type="ECO:0000313" key="3">
    <source>
        <dbReference type="Proteomes" id="UP000675881"/>
    </source>
</evidence>
<protein>
    <submittedName>
        <fullName evidence="2">SCFD1</fullName>
    </submittedName>
</protein>
<dbReference type="GO" id="GO:0016192">
    <property type="term" value="P:vesicle-mediated transport"/>
    <property type="evidence" value="ECO:0007669"/>
    <property type="project" value="InterPro"/>
</dbReference>
<evidence type="ECO:0000256" key="1">
    <source>
        <dbReference type="ARBA" id="ARBA00009884"/>
    </source>
</evidence>
<dbReference type="FunFam" id="1.25.40.60:FF:000002">
    <property type="entry name" value="Sec1 family domain containing 1"/>
    <property type="match status" value="1"/>
</dbReference>
<sequence length="437" mass="49060">MIEQMVDGLFSVCVTLCTVPIIRCPKGNAAEAVARKLDAKIRQNLSDARNSLFTHESGKGQYSFCRPVLIILDRQIDLATSLHHTWTYQALAHDVLNYSMNKVTIVEKGSGESETSGKKTLAEKIQEDLEEYKTREDQIKKIKHELGLDEEDLLTGNTEKLTSAMSSLPELLEKKEINRYAHTSIATCILDHIKQRRLDVFFELEEKIMSKQTLNERALLDIFEDPEAGTPEDKIRLFLIYFLCSGEEVSDTEIEQYERILSELGCDITPFHYLKRWRTINQLHSSNFTQSTTTDYTGGGTKTISMFGKLMAQSSSFVMEEIMEARSGQHQDNYLYLDPKILKGSLKEISKTKNSFQEGIVFMVGGGNYIEYQNLMDSTQAKSGFTSVASNNVNLSAMAATAGVTSSIGNRRIIYGCSALTNASDTLRQLSLLGKEL</sequence>
<dbReference type="Gene3D" id="1.25.40.60">
    <property type="match status" value="1"/>
</dbReference>
<dbReference type="AlphaFoldDB" id="A0A7R8HAI1"/>
<dbReference type="InterPro" id="IPR027482">
    <property type="entry name" value="Sec1-like_dom2"/>
</dbReference>
<dbReference type="SUPFAM" id="SSF56815">
    <property type="entry name" value="Sec1/munc18-like (SM) proteins"/>
    <property type="match status" value="1"/>
</dbReference>